<feature type="domain" description="Zinc finger CGNR" evidence="2">
    <location>
        <begin position="139"/>
        <end position="181"/>
    </location>
</feature>
<dbReference type="EMBL" id="FOVH01000009">
    <property type="protein sequence ID" value="SFO75892.1"/>
    <property type="molecule type" value="Genomic_DNA"/>
</dbReference>
<protein>
    <submittedName>
        <fullName evidence="3">Conserved protein containing a Zn-ribbon-like motif, possibly RNA-binding</fullName>
    </submittedName>
</protein>
<dbReference type="InParanoid" id="A0A1I5JSV1"/>
<keyword evidence="4" id="KW-1185">Reference proteome</keyword>
<dbReference type="Proteomes" id="UP000183413">
    <property type="component" value="Unassembled WGS sequence"/>
</dbReference>
<dbReference type="PANTHER" id="PTHR35525">
    <property type="entry name" value="BLL6575 PROTEIN"/>
    <property type="match status" value="1"/>
</dbReference>
<accession>A0A1I5JSV1</accession>
<dbReference type="AlphaFoldDB" id="A0A1I5JSV1"/>
<dbReference type="Pfam" id="PF11706">
    <property type="entry name" value="zf-CGNR"/>
    <property type="match status" value="1"/>
</dbReference>
<gene>
    <name evidence="3" type="ORF">SAMN04489713_109169</name>
</gene>
<proteinExistence type="predicted"/>
<dbReference type="Gene3D" id="1.10.3300.10">
    <property type="entry name" value="Jann2411-like domain"/>
    <property type="match status" value="1"/>
</dbReference>
<sequence length="183" mass="19355">MTFRFVSGNLALDFAGTLQHRRHDRRELLRDPADLLAWTTAAGLVTGTPALRPGDLDRAVALREAIFRAAGAAIRGEPPADDDRATINAAAAPPPPVPSLPGPGAAGNPVHRAGDVRAALSQVARAAIDLLGGAVPGTLKECGSGTCTRLYLDTSRRGTRRWCDMRECGNRAKAAAFRARQRT</sequence>
<feature type="region of interest" description="Disordered" evidence="1">
    <location>
        <begin position="75"/>
        <end position="96"/>
    </location>
</feature>
<evidence type="ECO:0000313" key="4">
    <source>
        <dbReference type="Proteomes" id="UP000183413"/>
    </source>
</evidence>
<dbReference type="InterPro" id="IPR010852">
    <property type="entry name" value="ABATE"/>
</dbReference>
<evidence type="ECO:0000259" key="2">
    <source>
        <dbReference type="Pfam" id="PF11706"/>
    </source>
</evidence>
<dbReference type="Pfam" id="PF07336">
    <property type="entry name" value="ABATE"/>
    <property type="match status" value="1"/>
</dbReference>
<dbReference type="RefSeq" id="WP_075022376.1">
    <property type="nucleotide sequence ID" value="NZ_FOVH01000009.1"/>
</dbReference>
<reference evidence="3 4" key="1">
    <citation type="submission" date="2016-10" db="EMBL/GenBank/DDBJ databases">
        <authorList>
            <person name="de Groot N.N."/>
        </authorList>
    </citation>
    <scope>NUCLEOTIDE SEQUENCE [LARGE SCALE GENOMIC DNA]</scope>
    <source>
        <strain evidence="3 4">DSM 43067</strain>
    </source>
</reference>
<dbReference type="eggNOG" id="COG5516">
    <property type="taxonomic scope" value="Bacteria"/>
</dbReference>
<dbReference type="STRING" id="1993.SAMN04489713_109169"/>
<dbReference type="SUPFAM" id="SSF160904">
    <property type="entry name" value="Jann2411-like"/>
    <property type="match status" value="1"/>
</dbReference>
<evidence type="ECO:0000256" key="1">
    <source>
        <dbReference type="SAM" id="MobiDB-lite"/>
    </source>
</evidence>
<dbReference type="PANTHER" id="PTHR35525:SF3">
    <property type="entry name" value="BLL6575 PROTEIN"/>
    <property type="match status" value="1"/>
</dbReference>
<name>A0A1I5JSV1_9ACTN</name>
<dbReference type="InterPro" id="IPR023286">
    <property type="entry name" value="ABATE_dom_sf"/>
</dbReference>
<dbReference type="InterPro" id="IPR021005">
    <property type="entry name" value="Znf_CGNR"/>
</dbReference>
<evidence type="ECO:0000313" key="3">
    <source>
        <dbReference type="EMBL" id="SFO75892.1"/>
    </source>
</evidence>
<organism evidence="3 4">
    <name type="scientific">Actinomadura madurae</name>
    <dbReference type="NCBI Taxonomy" id="1993"/>
    <lineage>
        <taxon>Bacteria</taxon>
        <taxon>Bacillati</taxon>
        <taxon>Actinomycetota</taxon>
        <taxon>Actinomycetes</taxon>
        <taxon>Streptosporangiales</taxon>
        <taxon>Thermomonosporaceae</taxon>
        <taxon>Actinomadura</taxon>
    </lineage>
</organism>